<dbReference type="GO" id="GO:0006123">
    <property type="term" value="P:mitochondrial electron transport, cytochrome c to oxygen"/>
    <property type="evidence" value="ECO:0007669"/>
    <property type="project" value="InterPro"/>
</dbReference>
<feature type="transmembrane region" description="Helical" evidence="10">
    <location>
        <begin position="95"/>
        <end position="116"/>
    </location>
</feature>
<dbReference type="InterPro" id="IPR004203">
    <property type="entry name" value="Cyt_c_oxidase_su4_fam"/>
</dbReference>
<evidence type="ECO:0000313" key="12">
    <source>
        <dbReference type="RefSeq" id="XP_037898878.1"/>
    </source>
</evidence>
<evidence type="ECO:0000256" key="1">
    <source>
        <dbReference type="ARBA" id="ARBA00004434"/>
    </source>
</evidence>
<dbReference type="InterPro" id="IPR036639">
    <property type="entry name" value="Cyt_c_oxidase_su4_sf"/>
</dbReference>
<evidence type="ECO:0000256" key="9">
    <source>
        <dbReference type="ARBA" id="ARBA00023136"/>
    </source>
</evidence>
<keyword evidence="8 10" id="KW-0496">Mitochondrion</keyword>
<keyword evidence="6 10" id="KW-1133">Transmembrane helix</keyword>
<evidence type="ECO:0000313" key="11">
    <source>
        <dbReference type="Proteomes" id="UP000092443"/>
    </source>
</evidence>
<gene>
    <name evidence="12" type="primary">LOC119643562</name>
</gene>
<evidence type="ECO:0000256" key="3">
    <source>
        <dbReference type="ARBA" id="ARBA00022692"/>
    </source>
</evidence>
<reference evidence="12" key="1">
    <citation type="submission" date="2025-08" db="UniProtKB">
        <authorList>
            <consortium name="RefSeq"/>
        </authorList>
    </citation>
    <scope>IDENTIFICATION</scope>
    <source>
        <tissue evidence="12">Whole body pupa</tissue>
    </source>
</reference>
<name>A0A9C6E0N9_9MUSC</name>
<dbReference type="Gene3D" id="1.10.442.10">
    <property type="entry name" value="Cytochrome c oxidase subunit IV"/>
    <property type="match status" value="1"/>
</dbReference>
<evidence type="ECO:0000256" key="4">
    <source>
        <dbReference type="ARBA" id="ARBA00022792"/>
    </source>
</evidence>
<accession>A0A9C6E0N9</accession>
<keyword evidence="3 10" id="KW-0812">Transmembrane</keyword>
<keyword evidence="4 10" id="KW-0999">Mitochondrion inner membrane</keyword>
<dbReference type="GO" id="GO:0005743">
    <property type="term" value="C:mitochondrial inner membrane"/>
    <property type="evidence" value="ECO:0007669"/>
    <property type="project" value="UniProtKB-SubCell"/>
</dbReference>
<dbReference type="SUPFAM" id="SSF81406">
    <property type="entry name" value="Mitochondrial cytochrome c oxidase subunit IV"/>
    <property type="match status" value="1"/>
</dbReference>
<evidence type="ECO:0000256" key="2">
    <source>
        <dbReference type="ARBA" id="ARBA00008135"/>
    </source>
</evidence>
<dbReference type="PANTHER" id="PTHR10707">
    <property type="entry name" value="CYTOCHROME C OXIDASE SUBUNIT IV"/>
    <property type="match status" value="1"/>
</dbReference>
<dbReference type="InterPro" id="IPR013288">
    <property type="entry name" value="Cyt_c_oxidase_su4"/>
</dbReference>
<dbReference type="CDD" id="cd00922">
    <property type="entry name" value="Cyt_c_Oxidase_IV"/>
    <property type="match status" value="1"/>
</dbReference>
<dbReference type="Proteomes" id="UP000092443">
    <property type="component" value="Unplaced"/>
</dbReference>
<dbReference type="GO" id="GO:0045277">
    <property type="term" value="C:respiratory chain complex IV"/>
    <property type="evidence" value="ECO:0007669"/>
    <property type="project" value="InterPro"/>
</dbReference>
<comment type="function">
    <text evidence="10">Component of the cytochrome c oxidase, the last enzyme in the mitochondrial electron transport chain which drives oxidative phosphorylation.</text>
</comment>
<dbReference type="GO" id="GO:0016491">
    <property type="term" value="F:oxidoreductase activity"/>
    <property type="evidence" value="ECO:0007669"/>
    <property type="project" value="UniProtKB-KW"/>
</dbReference>
<keyword evidence="7" id="KW-0560">Oxidoreductase</keyword>
<dbReference type="Pfam" id="PF02936">
    <property type="entry name" value="COX4"/>
    <property type="match status" value="1"/>
</dbReference>
<evidence type="ECO:0000256" key="10">
    <source>
        <dbReference type="RuleBase" id="RU367145"/>
    </source>
</evidence>
<evidence type="ECO:0000256" key="8">
    <source>
        <dbReference type="ARBA" id="ARBA00023128"/>
    </source>
</evidence>
<keyword evidence="11" id="KW-1185">Reference proteome</keyword>
<dbReference type="PRINTS" id="PR01873">
    <property type="entry name" value="CYTCOXIDASE4"/>
</dbReference>
<sequence length="162" mass="18835">MALKCGKMFIHHHLYKPLRFVPQLVVKRSTTSDYCNQMSGKPIRFREGGDELCALREKEKGDWNKLTLDEIKKLYRGSFCQTFAEIHAPTGQWKLVVGIAFWAMAIAFLMTVLTHFSESSPESFEEDNRQAQLKRMIALEMNPITGLASKWDYEVEDWKSRK</sequence>
<dbReference type="GeneID" id="119643562"/>
<keyword evidence="5" id="KW-0809">Transit peptide</keyword>
<proteinExistence type="inferred from homology"/>
<comment type="similarity">
    <text evidence="2 10">Belongs to the cytochrome c oxidase IV family.</text>
</comment>
<dbReference type="KEGG" id="gfs:119643562"/>
<evidence type="ECO:0000256" key="5">
    <source>
        <dbReference type="ARBA" id="ARBA00022946"/>
    </source>
</evidence>
<comment type="pathway">
    <text evidence="10">Energy metabolism; oxidative phosphorylation.</text>
</comment>
<dbReference type="RefSeq" id="XP_037898878.1">
    <property type="nucleotide sequence ID" value="XM_038042950.1"/>
</dbReference>
<keyword evidence="9 10" id="KW-0472">Membrane</keyword>
<comment type="subcellular location">
    <subcellularLocation>
        <location evidence="1 10">Mitochondrion inner membrane</location>
        <topology evidence="1 10">Single-pass membrane protein</topology>
    </subcellularLocation>
</comment>
<organism evidence="11 12">
    <name type="scientific">Glossina fuscipes</name>
    <dbReference type="NCBI Taxonomy" id="7396"/>
    <lineage>
        <taxon>Eukaryota</taxon>
        <taxon>Metazoa</taxon>
        <taxon>Ecdysozoa</taxon>
        <taxon>Arthropoda</taxon>
        <taxon>Hexapoda</taxon>
        <taxon>Insecta</taxon>
        <taxon>Pterygota</taxon>
        <taxon>Neoptera</taxon>
        <taxon>Endopterygota</taxon>
        <taxon>Diptera</taxon>
        <taxon>Brachycera</taxon>
        <taxon>Muscomorpha</taxon>
        <taxon>Hippoboscoidea</taxon>
        <taxon>Glossinidae</taxon>
        <taxon>Glossina</taxon>
    </lineage>
</organism>
<protein>
    <recommendedName>
        <fullName evidence="10">Cytochrome c oxidase subunit 4</fullName>
    </recommendedName>
</protein>
<evidence type="ECO:0000256" key="6">
    <source>
        <dbReference type="ARBA" id="ARBA00022989"/>
    </source>
</evidence>
<comment type="subunit">
    <text evidence="10">Component of the cytochrome c oxidase (complex IV, CIV), a multisubunit enzyme composed of 14 subunits.</text>
</comment>
<evidence type="ECO:0000256" key="7">
    <source>
        <dbReference type="ARBA" id="ARBA00023002"/>
    </source>
</evidence>
<dbReference type="AlphaFoldDB" id="A0A9C6E0N9"/>
<dbReference type="FunFam" id="1.10.442.10:FF:000001">
    <property type="entry name" value="Cytochrome c oxidase subunit 4 isoform 1"/>
    <property type="match status" value="1"/>
</dbReference>
<dbReference type="PANTHER" id="PTHR10707:SF10">
    <property type="entry name" value="CYTOCHROME C OXIDASE SUBUNIT 4"/>
    <property type="match status" value="1"/>
</dbReference>